<reference evidence="1 2" key="1">
    <citation type="journal article" date="2021" name="Hortic Res">
        <title>Chromosome-scale assembly of the Dendrobium chrysotoxum genome enhances the understanding of orchid evolution.</title>
        <authorList>
            <person name="Zhang Y."/>
            <person name="Zhang G.Q."/>
            <person name="Zhang D."/>
            <person name="Liu X.D."/>
            <person name="Xu X.Y."/>
            <person name="Sun W.H."/>
            <person name="Yu X."/>
            <person name="Zhu X."/>
            <person name="Wang Z.W."/>
            <person name="Zhao X."/>
            <person name="Zhong W.Y."/>
            <person name="Chen H."/>
            <person name="Yin W.L."/>
            <person name="Huang T."/>
            <person name="Niu S.C."/>
            <person name="Liu Z.J."/>
        </authorList>
    </citation>
    <scope>NUCLEOTIDE SEQUENCE [LARGE SCALE GENOMIC DNA]</scope>
    <source>
        <strain evidence="1">Lindl</strain>
    </source>
</reference>
<dbReference type="Proteomes" id="UP000775213">
    <property type="component" value="Unassembled WGS sequence"/>
</dbReference>
<organism evidence="1 2">
    <name type="scientific">Dendrobium chrysotoxum</name>
    <name type="common">Orchid</name>
    <dbReference type="NCBI Taxonomy" id="161865"/>
    <lineage>
        <taxon>Eukaryota</taxon>
        <taxon>Viridiplantae</taxon>
        <taxon>Streptophyta</taxon>
        <taxon>Embryophyta</taxon>
        <taxon>Tracheophyta</taxon>
        <taxon>Spermatophyta</taxon>
        <taxon>Magnoliopsida</taxon>
        <taxon>Liliopsida</taxon>
        <taxon>Asparagales</taxon>
        <taxon>Orchidaceae</taxon>
        <taxon>Epidendroideae</taxon>
        <taxon>Malaxideae</taxon>
        <taxon>Dendrobiinae</taxon>
        <taxon>Dendrobium</taxon>
    </lineage>
</organism>
<name>A0AAV7GWE5_DENCH</name>
<proteinExistence type="predicted"/>
<comment type="caution">
    <text evidence="1">The sequence shown here is derived from an EMBL/GenBank/DDBJ whole genome shotgun (WGS) entry which is preliminary data.</text>
</comment>
<keyword evidence="2" id="KW-1185">Reference proteome</keyword>
<sequence length="209" mass="21940">MLAPALSPARKQDEESERWPAADIRAIFVGGGKAVLRREAVVDGDDDRRDLAGEASAEEIVAAVVGGEVCEAAAVEEDDEWKVLAAAVGCGEEEANPEVSVGVDGEVEGVDAALRGGVWGGSEIDEGEETAVDRAVGASGGLGDGGEEGDGKTQRPWKCGLCGVLRHPSELSLLNGSQSKDYPIFIMLIDIGRRDREKLGLILQRNMIS</sequence>
<evidence type="ECO:0000313" key="2">
    <source>
        <dbReference type="Proteomes" id="UP000775213"/>
    </source>
</evidence>
<gene>
    <name evidence="1" type="ORF">IEQ34_010975</name>
</gene>
<evidence type="ECO:0000313" key="1">
    <source>
        <dbReference type="EMBL" id="KAH0460312.1"/>
    </source>
</evidence>
<dbReference type="EMBL" id="JAGFBR010000010">
    <property type="protein sequence ID" value="KAH0460312.1"/>
    <property type="molecule type" value="Genomic_DNA"/>
</dbReference>
<protein>
    <submittedName>
        <fullName evidence="1">Uncharacterized protein</fullName>
    </submittedName>
</protein>
<dbReference type="AlphaFoldDB" id="A0AAV7GWE5"/>
<accession>A0AAV7GWE5</accession>